<dbReference type="PANTHER" id="PTHR14633">
    <property type="entry name" value="LITTLE ELONGATION COMPLEX SUBUNIT 2"/>
    <property type="match status" value="1"/>
</dbReference>
<evidence type="ECO:0000313" key="2">
    <source>
        <dbReference type="EMBL" id="KAG2221211.1"/>
    </source>
</evidence>
<feature type="compositionally biased region" description="Basic residues" evidence="1">
    <location>
        <begin position="1"/>
        <end position="10"/>
    </location>
</feature>
<organism evidence="2 3">
    <name type="scientific">Circinella minor</name>
    <dbReference type="NCBI Taxonomy" id="1195481"/>
    <lineage>
        <taxon>Eukaryota</taxon>
        <taxon>Fungi</taxon>
        <taxon>Fungi incertae sedis</taxon>
        <taxon>Mucoromycota</taxon>
        <taxon>Mucoromycotina</taxon>
        <taxon>Mucoromycetes</taxon>
        <taxon>Mucorales</taxon>
        <taxon>Lichtheimiaceae</taxon>
        <taxon>Circinella</taxon>
    </lineage>
</organism>
<feature type="compositionally biased region" description="Low complexity" evidence="1">
    <location>
        <begin position="324"/>
        <end position="333"/>
    </location>
</feature>
<protein>
    <recommendedName>
        <fullName evidence="4">Little elongation complex subunit 2 C-terminal domain-containing protein</fullName>
    </recommendedName>
</protein>
<dbReference type="EMBL" id="JAEPRB010000116">
    <property type="protein sequence ID" value="KAG2221211.1"/>
    <property type="molecule type" value="Genomic_DNA"/>
</dbReference>
<evidence type="ECO:0008006" key="4">
    <source>
        <dbReference type="Google" id="ProtNLM"/>
    </source>
</evidence>
<keyword evidence="3" id="KW-1185">Reference proteome</keyword>
<name>A0A8H7VFL6_9FUNG</name>
<dbReference type="GO" id="GO:0045945">
    <property type="term" value="P:positive regulation of transcription by RNA polymerase III"/>
    <property type="evidence" value="ECO:0007669"/>
    <property type="project" value="TreeGrafter"/>
</dbReference>
<dbReference type="GO" id="GO:0042795">
    <property type="term" value="P:snRNA transcription by RNA polymerase II"/>
    <property type="evidence" value="ECO:0007669"/>
    <property type="project" value="TreeGrafter"/>
</dbReference>
<feature type="compositionally biased region" description="Polar residues" evidence="1">
    <location>
        <begin position="153"/>
        <end position="169"/>
    </location>
</feature>
<comment type="caution">
    <text evidence="2">The sequence shown here is derived from an EMBL/GenBank/DDBJ whole genome shotgun (WGS) entry which is preliminary data.</text>
</comment>
<dbReference type="Proteomes" id="UP000646827">
    <property type="component" value="Unassembled WGS sequence"/>
</dbReference>
<accession>A0A8H7VFL6</accession>
<evidence type="ECO:0000256" key="1">
    <source>
        <dbReference type="SAM" id="MobiDB-lite"/>
    </source>
</evidence>
<feature type="compositionally biased region" description="Polar residues" evidence="1">
    <location>
        <begin position="248"/>
        <end position="271"/>
    </location>
</feature>
<proteinExistence type="predicted"/>
<gene>
    <name evidence="2" type="ORF">INT45_000251</name>
</gene>
<dbReference type="PANTHER" id="PTHR14633:SF3">
    <property type="entry name" value="LITTLE ELONGATION COMPLEX SUBUNIT 2"/>
    <property type="match status" value="1"/>
</dbReference>
<dbReference type="AlphaFoldDB" id="A0A8H7VFL6"/>
<feature type="compositionally biased region" description="Low complexity" evidence="1">
    <location>
        <begin position="52"/>
        <end position="70"/>
    </location>
</feature>
<feature type="compositionally biased region" description="Acidic residues" evidence="1">
    <location>
        <begin position="107"/>
        <end position="117"/>
    </location>
</feature>
<sequence length="701" mass="79260">MKSKPSKRSHSSQQSIPESPKRRRTSNHVETKITVDNKRNSISKHDQKVNQDSSSSESGSSSESSGSSDSSSEESDSDDDDDDNRSVEEEIVEEITVDNHKPTTIMETDETYEETIVEEIISEKEEPMILDEPPVVVPTTNSSTSPTNKVMEDTSTVPSKDTPHTESPSNNNNNNTTTAPKEPSQQQNDCNFVDDHIRAPSSDGFFFTREAYEAYSMDSLTNVVKRHVEWIKTHQKEAGDIYRQFISSPQDKITSSRASTPGGDTTNTPNSPIKKRPTSQASSPSSSSATTPTFQKQQSSKKNVLDNLLDSIYSEKSSTEKQQSKQQPLSQKPIGTGMPSDMAVAAASSVTMDETNIFLGDGVENIYQGKISTASTTTRYPEKLDLKKEYVQTSLESSDQDYYKKKLPPPISQDPIIPTIIAKNIKIDIIVSIDTLTKLVELHSNPSLEFDIPVVVRENEKGTKTVYMDQPLLQDQVETHEQNEIVYNMVFKSARVDWKSRHSLEHNTTEIKDPEPTPQWNYKEDENIRYDLYTFGEQTILLRRQQDVLLNGITSSNKQAYVSSVLDYSTDKKNIPAAEPLKYTFTRAKYWLQSYVSGHGKVLEGKINVAKNELVAMRCLHMRDIMEKWSPTRESEYLRTLLLNLYKLVEPGHSYLLRKNKDVPLSIFQSTSEDNSNFDLYRAYPQQQEQQKEKEETTSLS</sequence>
<feature type="compositionally biased region" description="Basic and acidic residues" evidence="1">
    <location>
        <begin position="27"/>
        <end position="49"/>
    </location>
</feature>
<dbReference type="GO" id="GO:0042796">
    <property type="term" value="P:snRNA transcription by RNA polymerase III"/>
    <property type="evidence" value="ECO:0007669"/>
    <property type="project" value="TreeGrafter"/>
</dbReference>
<feature type="region of interest" description="Disordered" evidence="1">
    <location>
        <begin position="1"/>
        <end position="189"/>
    </location>
</feature>
<feature type="compositionally biased region" description="Low complexity" evidence="1">
    <location>
        <begin position="133"/>
        <end position="148"/>
    </location>
</feature>
<dbReference type="OrthoDB" id="289162at2759"/>
<feature type="compositionally biased region" description="Acidic residues" evidence="1">
    <location>
        <begin position="71"/>
        <end position="96"/>
    </location>
</feature>
<reference evidence="2 3" key="1">
    <citation type="submission" date="2020-12" db="EMBL/GenBank/DDBJ databases">
        <title>Metabolic potential, ecology and presence of endohyphal bacteria is reflected in genomic diversity of Mucoromycotina.</title>
        <authorList>
            <person name="Muszewska A."/>
            <person name="Okrasinska A."/>
            <person name="Steczkiewicz K."/>
            <person name="Drgas O."/>
            <person name="Orlowska M."/>
            <person name="Perlinska-Lenart U."/>
            <person name="Aleksandrzak-Piekarczyk T."/>
            <person name="Szatraj K."/>
            <person name="Zielenkiewicz U."/>
            <person name="Pilsyk S."/>
            <person name="Malc E."/>
            <person name="Mieczkowski P."/>
            <person name="Kruszewska J.S."/>
            <person name="Biernat P."/>
            <person name="Pawlowska J."/>
        </authorList>
    </citation>
    <scope>NUCLEOTIDE SEQUENCE [LARGE SCALE GENOMIC DNA]</scope>
    <source>
        <strain evidence="2 3">CBS 142.35</strain>
    </source>
</reference>
<feature type="region of interest" description="Disordered" evidence="1">
    <location>
        <begin position="315"/>
        <end position="340"/>
    </location>
</feature>
<feature type="region of interest" description="Disordered" evidence="1">
    <location>
        <begin position="248"/>
        <end position="301"/>
    </location>
</feature>
<evidence type="ECO:0000313" key="3">
    <source>
        <dbReference type="Proteomes" id="UP000646827"/>
    </source>
</evidence>
<feature type="compositionally biased region" description="Low complexity" evidence="1">
    <location>
        <begin position="278"/>
        <end position="293"/>
    </location>
</feature>